<sequence length="129" mass="14478">MPGAPAQPPECEMIERPFKEILADLDAEQLRVLLLVSLVESPEIDVLAAAALLDRPVTLSEDLLESLVDKHILESTVRDRYRHLSPVKRYARVRALAEVGRVECEAALGRLAEYHERRFLPQDLVAVKG</sequence>
<dbReference type="EMBL" id="JAJVCN010000004">
    <property type="protein sequence ID" value="MCE7011301.1"/>
    <property type="molecule type" value="Genomic_DNA"/>
</dbReference>
<organism evidence="1 2">
    <name type="scientific">Kibdelosporangium philippinense</name>
    <dbReference type="NCBI Taxonomy" id="211113"/>
    <lineage>
        <taxon>Bacteria</taxon>
        <taxon>Bacillati</taxon>
        <taxon>Actinomycetota</taxon>
        <taxon>Actinomycetes</taxon>
        <taxon>Pseudonocardiales</taxon>
        <taxon>Pseudonocardiaceae</taxon>
        <taxon>Kibdelosporangium</taxon>
    </lineage>
</organism>
<reference evidence="1 2" key="1">
    <citation type="submission" date="2021-12" db="EMBL/GenBank/DDBJ databases">
        <title>Genome sequence of Kibdelosporangium philippinense ATCC 49844.</title>
        <authorList>
            <person name="Fedorov E.A."/>
            <person name="Omeragic M."/>
            <person name="Shalygina K.F."/>
            <person name="Maclea K.S."/>
        </authorList>
    </citation>
    <scope>NUCLEOTIDE SEQUENCE [LARGE SCALE GENOMIC DNA]</scope>
    <source>
        <strain evidence="1 2">ATCC 49844</strain>
    </source>
</reference>
<gene>
    <name evidence="1" type="ORF">LWC34_52115</name>
</gene>
<dbReference type="RefSeq" id="WP_233733729.1">
    <property type="nucleotide sequence ID" value="NZ_JAJVCN010000004.1"/>
</dbReference>
<evidence type="ECO:0000313" key="1">
    <source>
        <dbReference type="EMBL" id="MCE7011301.1"/>
    </source>
</evidence>
<accession>A0ABS8ZUC1</accession>
<evidence type="ECO:0008006" key="3">
    <source>
        <dbReference type="Google" id="ProtNLM"/>
    </source>
</evidence>
<protein>
    <recommendedName>
        <fullName evidence="3">ArsR family transcriptional regulator</fullName>
    </recommendedName>
</protein>
<name>A0ABS8ZUC1_9PSEU</name>
<comment type="caution">
    <text evidence="1">The sequence shown here is derived from an EMBL/GenBank/DDBJ whole genome shotgun (WGS) entry which is preliminary data.</text>
</comment>
<keyword evidence="2" id="KW-1185">Reference proteome</keyword>
<dbReference type="Proteomes" id="UP001521150">
    <property type="component" value="Unassembled WGS sequence"/>
</dbReference>
<proteinExistence type="predicted"/>
<evidence type="ECO:0000313" key="2">
    <source>
        <dbReference type="Proteomes" id="UP001521150"/>
    </source>
</evidence>